<feature type="region of interest" description="Disordered" evidence="1">
    <location>
        <begin position="276"/>
        <end position="306"/>
    </location>
</feature>
<gene>
    <name evidence="2" type="ORF">SEMRO_1771_G296620.1</name>
</gene>
<dbReference type="InterPro" id="IPR036865">
    <property type="entry name" value="CRAL-TRIO_dom_sf"/>
</dbReference>
<dbReference type="SUPFAM" id="SSF52087">
    <property type="entry name" value="CRAL/TRIO domain"/>
    <property type="match status" value="1"/>
</dbReference>
<reference evidence="2" key="1">
    <citation type="submission" date="2020-06" db="EMBL/GenBank/DDBJ databases">
        <authorList>
            <consortium name="Plant Systems Biology data submission"/>
        </authorList>
    </citation>
    <scope>NUCLEOTIDE SEQUENCE</scope>
    <source>
        <strain evidence="2">D6</strain>
    </source>
</reference>
<protein>
    <submittedName>
        <fullName evidence="2">Uncharacterized protein</fullName>
    </submittedName>
</protein>
<feature type="compositionally biased region" description="Pro residues" evidence="1">
    <location>
        <begin position="280"/>
        <end position="292"/>
    </location>
</feature>
<evidence type="ECO:0000313" key="3">
    <source>
        <dbReference type="Proteomes" id="UP001153069"/>
    </source>
</evidence>
<dbReference type="EMBL" id="CAICTM010001769">
    <property type="protein sequence ID" value="CAB9526068.1"/>
    <property type="molecule type" value="Genomic_DNA"/>
</dbReference>
<proteinExistence type="predicted"/>
<sequence>MNNNTTGSAQGDGSMHLSKREIRWALAIKAAVVDSNKAKQEEGEDELIELTDFEYCQYALVTKGDVEDALERIEKMQAFREEYQIHDTAEEGMEILRAFTIQQPWFMVSVDYNPTNGHFIAVYDYAKLKPAAVDYPEDWRIWLGGLYYLFQICQSNLVACREGLVHIAECEGMWYNNFSMDFMSRNWYHLMGHYPLINKECSWLHTPLVGNIQHAFYKSMMGSTADVIRVGCHFSGYDGRIDQMFKMPSEDIAEFRLMGRYLDYLDVRYHHQSVFRLPSLDPPPPPTIPPPRANNENDNNQEDDVA</sequence>
<evidence type="ECO:0000313" key="2">
    <source>
        <dbReference type="EMBL" id="CAB9526068.1"/>
    </source>
</evidence>
<name>A0A9N8ESS3_9STRA</name>
<comment type="caution">
    <text evidence="2">The sequence shown here is derived from an EMBL/GenBank/DDBJ whole genome shotgun (WGS) entry which is preliminary data.</text>
</comment>
<accession>A0A9N8ESS3</accession>
<evidence type="ECO:0000256" key="1">
    <source>
        <dbReference type="SAM" id="MobiDB-lite"/>
    </source>
</evidence>
<dbReference type="Gene3D" id="3.40.525.10">
    <property type="entry name" value="CRAL-TRIO lipid binding domain"/>
    <property type="match status" value="1"/>
</dbReference>
<dbReference type="AlphaFoldDB" id="A0A9N8ESS3"/>
<dbReference type="Proteomes" id="UP001153069">
    <property type="component" value="Unassembled WGS sequence"/>
</dbReference>
<organism evidence="2 3">
    <name type="scientific">Seminavis robusta</name>
    <dbReference type="NCBI Taxonomy" id="568900"/>
    <lineage>
        <taxon>Eukaryota</taxon>
        <taxon>Sar</taxon>
        <taxon>Stramenopiles</taxon>
        <taxon>Ochrophyta</taxon>
        <taxon>Bacillariophyta</taxon>
        <taxon>Bacillariophyceae</taxon>
        <taxon>Bacillariophycidae</taxon>
        <taxon>Naviculales</taxon>
        <taxon>Naviculaceae</taxon>
        <taxon>Seminavis</taxon>
    </lineage>
</organism>
<keyword evidence="3" id="KW-1185">Reference proteome</keyword>